<dbReference type="AlphaFoldDB" id="A0A1R4G476"/>
<evidence type="ECO:0000313" key="3">
    <source>
        <dbReference type="Proteomes" id="UP000195913"/>
    </source>
</evidence>
<keyword evidence="3" id="KW-1185">Reference proteome</keyword>
<sequence length="165" mass="17296">MIGSIGIILILIFGITRLVHVMQPTPEPATSVPRNSSPGIDGIIAEMAPATQFEVGDCLTEFSSPLEPATIVTCSTPHAAQLIGLETLDDVPFPGDPRVTSKAEEACRAIKLDPAAALEGTWNYAFSRPSAGTWEAGDRSVACFLALEDGTTTVSLLPAPETTTT</sequence>
<dbReference type="EMBL" id="FUHW01000027">
    <property type="protein sequence ID" value="SJM62939.1"/>
    <property type="molecule type" value="Genomic_DNA"/>
</dbReference>
<evidence type="ECO:0000313" key="2">
    <source>
        <dbReference type="EMBL" id="SJM62939.1"/>
    </source>
</evidence>
<accession>A0A1R4G476</accession>
<reference evidence="2 3" key="1">
    <citation type="submission" date="2017-02" db="EMBL/GenBank/DDBJ databases">
        <authorList>
            <person name="Peterson S.W."/>
        </authorList>
    </citation>
    <scope>NUCLEOTIDE SEQUENCE [LARGE SCALE GENOMIC DNA]</scope>
    <source>
        <strain evidence="2 3">B Ar 00.02</strain>
    </source>
</reference>
<organism evidence="2 3">
    <name type="scientific">Arthrobacter rhombi</name>
    <dbReference type="NCBI Taxonomy" id="71253"/>
    <lineage>
        <taxon>Bacteria</taxon>
        <taxon>Bacillati</taxon>
        <taxon>Actinomycetota</taxon>
        <taxon>Actinomycetes</taxon>
        <taxon>Micrococcales</taxon>
        <taxon>Micrococcaceae</taxon>
        <taxon>Arthrobacter</taxon>
    </lineage>
</organism>
<name>A0A1R4G476_9MICC</name>
<dbReference type="Pfam" id="PF13845">
    <property type="entry name" value="Septum_form"/>
    <property type="match status" value="1"/>
</dbReference>
<gene>
    <name evidence="2" type="ORF">FM101_07570</name>
</gene>
<protein>
    <recommendedName>
        <fullName evidence="1">Septum formation-related domain-containing protein</fullName>
    </recommendedName>
</protein>
<proteinExistence type="predicted"/>
<dbReference type="Proteomes" id="UP000195913">
    <property type="component" value="Unassembled WGS sequence"/>
</dbReference>
<evidence type="ECO:0000259" key="1">
    <source>
        <dbReference type="Pfam" id="PF13845"/>
    </source>
</evidence>
<dbReference type="InterPro" id="IPR026004">
    <property type="entry name" value="Septum_form"/>
</dbReference>
<feature type="domain" description="Septum formation-related" evidence="1">
    <location>
        <begin position="41"/>
        <end position="143"/>
    </location>
</feature>